<dbReference type="GO" id="GO:0003887">
    <property type="term" value="F:DNA-directed DNA polymerase activity"/>
    <property type="evidence" value="ECO:0007669"/>
    <property type="project" value="InterPro"/>
</dbReference>
<dbReference type="InterPro" id="IPR010996">
    <property type="entry name" value="HHH_MUS81"/>
</dbReference>
<dbReference type="STRING" id="36849.OXPF_05380"/>
<dbReference type="Pfam" id="PF14716">
    <property type="entry name" value="HHH_8"/>
    <property type="match status" value="1"/>
</dbReference>
<dbReference type="Gene3D" id="3.30.460.10">
    <property type="entry name" value="Beta Polymerase, domain 2"/>
    <property type="match status" value="1"/>
</dbReference>
<dbReference type="Gene3D" id="1.10.150.20">
    <property type="entry name" value="5' to 3' exonuclease, C-terminal subdomain"/>
    <property type="match status" value="1"/>
</dbReference>
<dbReference type="GO" id="GO:0003677">
    <property type="term" value="F:DNA binding"/>
    <property type="evidence" value="ECO:0007669"/>
    <property type="project" value="InterPro"/>
</dbReference>
<evidence type="ECO:0000313" key="3">
    <source>
        <dbReference type="EMBL" id="KPU46057.1"/>
    </source>
</evidence>
<dbReference type="SMART" id="SM00483">
    <property type="entry name" value="POLXc"/>
    <property type="match status" value="1"/>
</dbReference>
<keyword evidence="3" id="KW-0378">Hydrolase</keyword>
<gene>
    <name evidence="3" type="primary">polX_1</name>
    <name evidence="3" type="ORF">OXPF_05380</name>
</gene>
<proteinExistence type="predicted"/>
<keyword evidence="3" id="KW-0269">Exonuclease</keyword>
<protein>
    <submittedName>
        <fullName evidence="3">DNA polymerase/3'-5' exonuclease PolX</fullName>
    </submittedName>
</protein>
<dbReference type="PIRSF" id="PIRSF005047">
    <property type="entry name" value="UCP005047_YshC"/>
    <property type="match status" value="1"/>
</dbReference>
<evidence type="ECO:0000259" key="1">
    <source>
        <dbReference type="SMART" id="SM00481"/>
    </source>
</evidence>
<dbReference type="InterPro" id="IPR047967">
    <property type="entry name" value="PolX_PHP"/>
</dbReference>
<feature type="domain" description="DNA-directed DNA polymerase X" evidence="2">
    <location>
        <begin position="1"/>
        <end position="299"/>
    </location>
</feature>
<dbReference type="InterPro" id="IPR016195">
    <property type="entry name" value="Pol/histidinol_Pase-like"/>
</dbReference>
<dbReference type="GO" id="GO:0008270">
    <property type="term" value="F:zinc ion binding"/>
    <property type="evidence" value="ECO:0007669"/>
    <property type="project" value="TreeGrafter"/>
</dbReference>
<dbReference type="PANTHER" id="PTHR36928:SF1">
    <property type="entry name" value="PHOSPHATASE YCDX-RELATED"/>
    <property type="match status" value="1"/>
</dbReference>
<dbReference type="PANTHER" id="PTHR36928">
    <property type="entry name" value="PHOSPHATASE YCDX-RELATED"/>
    <property type="match status" value="1"/>
</dbReference>
<name>A0A0P8X5H0_9CLOT</name>
<dbReference type="NCBIfam" id="NF006375">
    <property type="entry name" value="PRK08609.1"/>
    <property type="match status" value="1"/>
</dbReference>
<dbReference type="SMART" id="SM00481">
    <property type="entry name" value="POLIIIAc"/>
    <property type="match status" value="1"/>
</dbReference>
<dbReference type="GO" id="GO:0004527">
    <property type="term" value="F:exonuclease activity"/>
    <property type="evidence" value="ECO:0007669"/>
    <property type="project" value="UniProtKB-KW"/>
</dbReference>
<dbReference type="Pfam" id="PF14520">
    <property type="entry name" value="HHH_5"/>
    <property type="match status" value="1"/>
</dbReference>
<dbReference type="SUPFAM" id="SSF81301">
    <property type="entry name" value="Nucleotidyltransferase"/>
    <property type="match status" value="1"/>
</dbReference>
<dbReference type="SUPFAM" id="SSF47802">
    <property type="entry name" value="DNA polymerase beta, N-terminal domain-like"/>
    <property type="match status" value="1"/>
</dbReference>
<dbReference type="CDD" id="cd07436">
    <property type="entry name" value="PHP_PolX"/>
    <property type="match status" value="1"/>
</dbReference>
<evidence type="ECO:0000259" key="2">
    <source>
        <dbReference type="SMART" id="SM00483"/>
    </source>
</evidence>
<dbReference type="InterPro" id="IPR002054">
    <property type="entry name" value="DNA-dir_DNA_pol_X"/>
</dbReference>
<dbReference type="Pfam" id="PF02811">
    <property type="entry name" value="PHP"/>
    <property type="match status" value="1"/>
</dbReference>
<dbReference type="RefSeq" id="WP_054873662.1">
    <property type="nucleotide sequence ID" value="NZ_LKET01000016.1"/>
</dbReference>
<dbReference type="FunFam" id="3.20.20.140:FF:000047">
    <property type="entry name" value="PHP domain-containing protein"/>
    <property type="match status" value="1"/>
</dbReference>
<comment type="caution">
    <text evidence="3">The sequence shown here is derived from an EMBL/GenBank/DDBJ whole genome shotgun (WGS) entry which is preliminary data.</text>
</comment>
<sequence length="560" mass="64085">MNKKEVAKLLKNIGELLEIKGENEFKVRAYYNGVKIIENLDEDIITLVKEDRLKDMKGIGKALNDKISEYVNTGEIQYYNNLVNDTPKEIFEFLKIPGLGPKKIRDLHYNMGIKTLGELEYACVENKLLNYKGFGEKSQGKIMEGLKTLNKNKGKFLYSNAYDIAHNIMNEIKKLDAVKTMELSGTLRRKWEWISEIDIVICTENKKEFLNRIKELNFYSSFQEESDKISGMTNEGIMLNIYMASPDEYIYKLFETTGCNTHVNKIKSQVSQEMILNAGSEAEIYKSCGLEYIEPELREDEGEIEKSQNNKLPKLVTLKDIKGIFHVHTNYSDGINTIEEMASMAKAMGYFYIGIGDHSKSSFYARGLSESDVRKQLYEISLLNDSSKDMRIFKGIECNILEDGALDYDDSILELFDYVVASVHSGFSMSEEKMTDRIIKAMSNKYVTILGHPTGRLLLSRKPYKMDFEKIIKASVDYGVILEINGNPHRMDLDWKMIKEAKKYGAKFAINPDAHSIEGIYDTLFGLNMARKGGLEPSDLINTMDVSKVDMLFKNKRLRS</sequence>
<dbReference type="GO" id="GO:0005829">
    <property type="term" value="C:cytosol"/>
    <property type="evidence" value="ECO:0007669"/>
    <property type="project" value="TreeGrafter"/>
</dbReference>
<dbReference type="InterPro" id="IPR043519">
    <property type="entry name" value="NT_sf"/>
</dbReference>
<dbReference type="SUPFAM" id="SSF89550">
    <property type="entry name" value="PHP domain-like"/>
    <property type="match status" value="1"/>
</dbReference>
<reference evidence="3 4" key="1">
    <citation type="submission" date="2015-09" db="EMBL/GenBank/DDBJ databases">
        <title>Genome sequence of Oxobacter pfennigii DSM 3222.</title>
        <authorList>
            <person name="Poehlein A."/>
            <person name="Bengelsdorf F.R."/>
            <person name="Schiel-Bengelsdorf B."/>
            <person name="Duerre P."/>
            <person name="Daniel R."/>
        </authorList>
    </citation>
    <scope>NUCLEOTIDE SEQUENCE [LARGE SCALE GENOMIC DNA]</scope>
    <source>
        <strain evidence="3 4">DSM 3222</strain>
    </source>
</reference>
<dbReference type="Proteomes" id="UP000050326">
    <property type="component" value="Unassembled WGS sequence"/>
</dbReference>
<keyword evidence="4" id="KW-1185">Reference proteome</keyword>
<dbReference type="InterPro" id="IPR003141">
    <property type="entry name" value="Pol/His_phosphatase_N"/>
</dbReference>
<dbReference type="OrthoDB" id="9808747at2"/>
<dbReference type="Gene3D" id="3.20.20.140">
    <property type="entry name" value="Metal-dependent hydrolases"/>
    <property type="match status" value="1"/>
</dbReference>
<dbReference type="GO" id="GO:0042578">
    <property type="term" value="F:phosphoric ester hydrolase activity"/>
    <property type="evidence" value="ECO:0007669"/>
    <property type="project" value="TreeGrafter"/>
</dbReference>
<evidence type="ECO:0000313" key="4">
    <source>
        <dbReference type="Proteomes" id="UP000050326"/>
    </source>
</evidence>
<dbReference type="InterPro" id="IPR027421">
    <property type="entry name" value="DNA_pol_lamdba_lyase_dom_sf"/>
</dbReference>
<dbReference type="AlphaFoldDB" id="A0A0P8X5H0"/>
<keyword evidence="3" id="KW-0540">Nuclease</keyword>
<feature type="domain" description="Polymerase/histidinol phosphatase N-terminal" evidence="1">
    <location>
        <begin position="323"/>
        <end position="402"/>
    </location>
</feature>
<dbReference type="EMBL" id="LKET01000016">
    <property type="protein sequence ID" value="KPU46057.1"/>
    <property type="molecule type" value="Genomic_DNA"/>
</dbReference>
<dbReference type="InterPro" id="IPR050243">
    <property type="entry name" value="PHP_phosphatase"/>
</dbReference>
<dbReference type="InterPro" id="IPR022311">
    <property type="entry name" value="PolX-like"/>
</dbReference>
<organism evidence="3 4">
    <name type="scientific">Oxobacter pfennigii</name>
    <dbReference type="NCBI Taxonomy" id="36849"/>
    <lineage>
        <taxon>Bacteria</taxon>
        <taxon>Bacillati</taxon>
        <taxon>Bacillota</taxon>
        <taxon>Clostridia</taxon>
        <taxon>Eubacteriales</taxon>
        <taxon>Clostridiaceae</taxon>
        <taxon>Oxobacter</taxon>
    </lineage>
</organism>
<accession>A0A0P8X5H0</accession>
<dbReference type="Gene3D" id="1.10.150.110">
    <property type="entry name" value="DNA polymerase beta, N-terminal domain-like"/>
    <property type="match status" value="1"/>
</dbReference>
<dbReference type="InterPro" id="IPR004013">
    <property type="entry name" value="PHP_dom"/>
</dbReference>